<evidence type="ECO:0000259" key="5">
    <source>
        <dbReference type="Pfam" id="PF04715"/>
    </source>
</evidence>
<evidence type="ECO:0000256" key="2">
    <source>
        <dbReference type="ARBA" id="ARBA00022679"/>
    </source>
</evidence>
<evidence type="ECO:0000313" key="7">
    <source>
        <dbReference type="Proteomes" id="UP000464524"/>
    </source>
</evidence>
<dbReference type="EC" id="2.6.1.85" evidence="1"/>
<evidence type="ECO:0000313" key="6">
    <source>
        <dbReference type="EMBL" id="QHJ10786.1"/>
    </source>
</evidence>
<dbReference type="RefSeq" id="WP_160178607.1">
    <property type="nucleotide sequence ID" value="NZ_CP047656.1"/>
</dbReference>
<dbReference type="InterPro" id="IPR005801">
    <property type="entry name" value="ADC_synthase"/>
</dbReference>
<dbReference type="InterPro" id="IPR015890">
    <property type="entry name" value="Chorismate_C"/>
</dbReference>
<dbReference type="GO" id="GO:0046820">
    <property type="term" value="F:4-amino-4-deoxychorismate synthase activity"/>
    <property type="evidence" value="ECO:0007669"/>
    <property type="project" value="UniProtKB-EC"/>
</dbReference>
<keyword evidence="2 6" id="KW-0808">Transferase</keyword>
<dbReference type="Pfam" id="PF00425">
    <property type="entry name" value="Chorismate_bind"/>
    <property type="match status" value="1"/>
</dbReference>
<gene>
    <name evidence="6" type="ORF">FX988_01007</name>
</gene>
<proteinExistence type="predicted"/>
<dbReference type="EMBL" id="CP047656">
    <property type="protein sequence ID" value="QHJ10786.1"/>
    <property type="molecule type" value="Genomic_DNA"/>
</dbReference>
<dbReference type="InterPro" id="IPR005802">
    <property type="entry name" value="ADC_synth_comp_1"/>
</dbReference>
<feature type="region of interest" description="Disordered" evidence="3">
    <location>
        <begin position="308"/>
        <end position="328"/>
    </location>
</feature>
<name>A0A857JGI4_9ALTE</name>
<protein>
    <recommendedName>
        <fullName evidence="1">aminodeoxychorismate synthase</fullName>
        <ecNumber evidence="1">2.6.1.85</ecNumber>
    </recommendedName>
</protein>
<dbReference type="NCBIfam" id="TIGR00553">
    <property type="entry name" value="pabB"/>
    <property type="match status" value="1"/>
</dbReference>
<keyword evidence="7" id="KW-1185">Reference proteome</keyword>
<dbReference type="Gene3D" id="3.60.120.10">
    <property type="entry name" value="Anthranilate synthase"/>
    <property type="match status" value="1"/>
</dbReference>
<dbReference type="SUPFAM" id="SSF56322">
    <property type="entry name" value="ADC synthase"/>
    <property type="match status" value="1"/>
</dbReference>
<dbReference type="InterPro" id="IPR019999">
    <property type="entry name" value="Anth_synth_I-like"/>
</dbReference>
<dbReference type="KEGG" id="pmes:FX988_01007"/>
<dbReference type="OrthoDB" id="9803598at2"/>
<dbReference type="Proteomes" id="UP000464524">
    <property type="component" value="Chromosome"/>
</dbReference>
<dbReference type="InterPro" id="IPR006805">
    <property type="entry name" value="Anth_synth_I_N"/>
</dbReference>
<evidence type="ECO:0000259" key="4">
    <source>
        <dbReference type="Pfam" id="PF00425"/>
    </source>
</evidence>
<feature type="domain" description="Chorismate-utilising enzyme C-terminal" evidence="4">
    <location>
        <begin position="232"/>
        <end position="486"/>
    </location>
</feature>
<feature type="domain" description="Anthranilate synthase component I N-terminal" evidence="5">
    <location>
        <begin position="37"/>
        <end position="184"/>
    </location>
</feature>
<evidence type="ECO:0000256" key="1">
    <source>
        <dbReference type="ARBA" id="ARBA00013139"/>
    </source>
</evidence>
<reference evidence="6 7" key="1">
    <citation type="submission" date="2019-12" db="EMBL/GenBank/DDBJ databases">
        <title>Genome sequencing and assembly of endphytes of Porphyra tenera.</title>
        <authorList>
            <person name="Park J.M."/>
            <person name="Shin R."/>
            <person name="Jo S.H."/>
        </authorList>
    </citation>
    <scope>NUCLEOTIDE SEQUENCE [LARGE SCALE GENOMIC DNA]</scope>
    <source>
        <strain evidence="6 7">GPM4</strain>
    </source>
</reference>
<dbReference type="PANTHER" id="PTHR11236">
    <property type="entry name" value="AMINOBENZOATE/ANTHRANILATE SYNTHASE"/>
    <property type="match status" value="1"/>
</dbReference>
<accession>A0A857JGI4</accession>
<keyword evidence="6" id="KW-0032">Aminotransferase</keyword>
<evidence type="ECO:0000256" key="3">
    <source>
        <dbReference type="SAM" id="MobiDB-lite"/>
    </source>
</evidence>
<dbReference type="AlphaFoldDB" id="A0A857JGI4"/>
<dbReference type="GO" id="GO:0000162">
    <property type="term" value="P:L-tryptophan biosynthetic process"/>
    <property type="evidence" value="ECO:0007669"/>
    <property type="project" value="TreeGrafter"/>
</dbReference>
<sequence>MRVLGSYQTIEHAKLNGNSALPTLTITPLTAAKNVSMSHLFQHFSKQDWAMLLDSADSTHIDGRYDMMVANPIATLVTKGSSTQICYPQQTQNNYLSHSDPMSVVQTVLEQCLGKHADLKPAPLEQASSLPFKAGAMGYFGYDLGRRFEDLPQQAMNPYLAPDMAVGIYHWAVIKDNHTQQFYLCHFPIKQTDTAPTVDELNALLAQDSAEYDTGLQETFVLGRQWQSNMEQSQYVKKIDAIHAYLHSGDCYQVNLAQRFDAPYTGDEYQAYLRLRGANKAPFSAFIRVPEAVIISISPERFLSVDRQGKVQTKPIKGTRPRSSDKALDQQNIQALQQSSKDQAENLMIVDLLRNDLSKSCEPHSVDVPALFEIESFAAVHHLVSTVTGQIAEEHTPLSLLRGAFPGGSITGAPKIRAMQIIEELEPHRRNIYCGSIGYLGIHGDMDTSICIRTLLLEDSHLYCWAGGGIVLDSIPLEEYQESLDKVCKILPVLMEGNV</sequence>
<dbReference type="Pfam" id="PF04715">
    <property type="entry name" value="Anth_synt_I_N"/>
    <property type="match status" value="1"/>
</dbReference>
<dbReference type="GO" id="GO:0009396">
    <property type="term" value="P:folic acid-containing compound biosynthetic process"/>
    <property type="evidence" value="ECO:0007669"/>
    <property type="project" value="InterPro"/>
</dbReference>
<dbReference type="PRINTS" id="PR00095">
    <property type="entry name" value="ANTSNTHASEI"/>
</dbReference>
<dbReference type="PANTHER" id="PTHR11236:SF50">
    <property type="entry name" value="AMINODEOXYCHORISMATE SYNTHASE COMPONENT 1"/>
    <property type="match status" value="1"/>
</dbReference>
<organism evidence="6 7">
    <name type="scientific">Paraglaciecola mesophila</name>
    <dbReference type="NCBI Taxonomy" id="197222"/>
    <lineage>
        <taxon>Bacteria</taxon>
        <taxon>Pseudomonadati</taxon>
        <taxon>Pseudomonadota</taxon>
        <taxon>Gammaproteobacteria</taxon>
        <taxon>Alteromonadales</taxon>
        <taxon>Alteromonadaceae</taxon>
        <taxon>Paraglaciecola</taxon>
    </lineage>
</organism>